<dbReference type="InterPro" id="IPR006143">
    <property type="entry name" value="RND_pump_MFP"/>
</dbReference>
<sequence length="322" mass="34278">MLRLILTLVFLTGSGAYGDVFQLQPTSITEWKAVYGEVEPRDLVPARARIGGTIVALEVTEGDRVAEGARIAVVVDDKLVFQQEAVDAQLAGLTTQLATAQADLERGESLRERGVITVQRLDQLRTAVDVLENNIKSAQAERLVLEQRVAEGAVLSPVNGVVLSVPVARGSVINPGEPIAQIAGGGVFLRLALPERHADSLTEGDQIELGTQAGGAQGTLVKLYPQIEAGRVLADVEVPDLDARFIGRRLPVRVPVAQRAALMVPVAAVSQLGGLDFVTIETHGDQVQRTVVPGRTVMIDGHAHREILSGLRAGDMVVTPDE</sequence>
<dbReference type="SUPFAM" id="SSF111369">
    <property type="entry name" value="HlyD-like secretion proteins"/>
    <property type="match status" value="1"/>
</dbReference>
<gene>
    <name evidence="3" type="ORF">ATO10_12504</name>
</gene>
<dbReference type="STRING" id="1461693.ATO10_12504"/>
<keyword evidence="2" id="KW-0175">Coiled coil</keyword>
<dbReference type="RefSeq" id="WP_035252067.1">
    <property type="nucleotide sequence ID" value="NZ_AQQY01000008.1"/>
</dbReference>
<dbReference type="Proteomes" id="UP000024836">
    <property type="component" value="Unassembled WGS sequence"/>
</dbReference>
<proteinExistence type="inferred from homology"/>
<comment type="caution">
    <text evidence="3">The sequence shown here is derived from an EMBL/GenBank/DDBJ whole genome shotgun (WGS) entry which is preliminary data.</text>
</comment>
<evidence type="ECO:0000256" key="2">
    <source>
        <dbReference type="SAM" id="Coils"/>
    </source>
</evidence>
<feature type="coiled-coil region" evidence="2">
    <location>
        <begin position="121"/>
        <end position="148"/>
    </location>
</feature>
<evidence type="ECO:0000313" key="4">
    <source>
        <dbReference type="Proteomes" id="UP000024836"/>
    </source>
</evidence>
<dbReference type="eggNOG" id="COG0845">
    <property type="taxonomic scope" value="Bacteria"/>
</dbReference>
<evidence type="ECO:0000313" key="3">
    <source>
        <dbReference type="EMBL" id="KCV81428.1"/>
    </source>
</evidence>
<dbReference type="Gene3D" id="1.10.287.470">
    <property type="entry name" value="Helix hairpin bin"/>
    <property type="match status" value="1"/>
</dbReference>
<accession>A0A058ZIN2</accession>
<evidence type="ECO:0000256" key="1">
    <source>
        <dbReference type="ARBA" id="ARBA00009477"/>
    </source>
</evidence>
<protein>
    <submittedName>
        <fullName evidence="3">RND family efflux transporter subunit MFP</fullName>
    </submittedName>
</protein>
<comment type="similarity">
    <text evidence="1">Belongs to the membrane fusion protein (MFP) (TC 8.A.1) family.</text>
</comment>
<keyword evidence="4" id="KW-1185">Reference proteome</keyword>
<dbReference type="OrthoDB" id="7914255at2"/>
<dbReference type="AlphaFoldDB" id="A0A058ZIN2"/>
<organism evidence="3 4">
    <name type="scientific">Actibacterium atlanticum</name>
    <dbReference type="NCBI Taxonomy" id="1461693"/>
    <lineage>
        <taxon>Bacteria</taxon>
        <taxon>Pseudomonadati</taxon>
        <taxon>Pseudomonadota</taxon>
        <taxon>Alphaproteobacteria</taxon>
        <taxon>Rhodobacterales</taxon>
        <taxon>Roseobacteraceae</taxon>
        <taxon>Actibacterium</taxon>
    </lineage>
</organism>
<dbReference type="Gene3D" id="2.40.420.20">
    <property type="match status" value="1"/>
</dbReference>
<dbReference type="GO" id="GO:1990281">
    <property type="term" value="C:efflux pump complex"/>
    <property type="evidence" value="ECO:0007669"/>
    <property type="project" value="TreeGrafter"/>
</dbReference>
<dbReference type="Gene3D" id="2.40.50.100">
    <property type="match status" value="1"/>
</dbReference>
<dbReference type="EMBL" id="AQQY01000008">
    <property type="protein sequence ID" value="KCV81428.1"/>
    <property type="molecule type" value="Genomic_DNA"/>
</dbReference>
<reference evidence="3 4" key="1">
    <citation type="submission" date="2013-04" db="EMBL/GenBank/DDBJ databases">
        <title>Shimia sp. 22II-S11-Z10 Genome Sequencing.</title>
        <authorList>
            <person name="Lai Q."/>
            <person name="Li G."/>
            <person name="Shao Z."/>
        </authorList>
    </citation>
    <scope>NUCLEOTIDE SEQUENCE [LARGE SCALE GENOMIC DNA]</scope>
    <source>
        <strain evidence="4">22II-S11-Z10</strain>
    </source>
</reference>
<name>A0A058ZIN2_9RHOB</name>
<dbReference type="NCBIfam" id="TIGR01730">
    <property type="entry name" value="RND_mfp"/>
    <property type="match status" value="1"/>
</dbReference>
<dbReference type="PANTHER" id="PTHR30469:SF15">
    <property type="entry name" value="HLYD FAMILY OF SECRETION PROTEINS"/>
    <property type="match status" value="1"/>
</dbReference>
<dbReference type="PANTHER" id="PTHR30469">
    <property type="entry name" value="MULTIDRUG RESISTANCE PROTEIN MDTA"/>
    <property type="match status" value="1"/>
</dbReference>
<dbReference type="GO" id="GO:0015562">
    <property type="term" value="F:efflux transmembrane transporter activity"/>
    <property type="evidence" value="ECO:0007669"/>
    <property type="project" value="TreeGrafter"/>
</dbReference>